<feature type="transmembrane region" description="Helical" evidence="11">
    <location>
        <begin position="206"/>
        <end position="223"/>
    </location>
</feature>
<dbReference type="Pfam" id="PF00005">
    <property type="entry name" value="ABC_tran"/>
    <property type="match status" value="2"/>
</dbReference>
<reference evidence="14" key="1">
    <citation type="submission" date="2019-06" db="EMBL/GenBank/DDBJ databases">
        <authorList>
            <consortium name="Wellcome Sanger Institute Data Sharing"/>
        </authorList>
    </citation>
    <scope>NUCLEOTIDE SEQUENCE [LARGE SCALE GENOMIC DNA]</scope>
</reference>
<dbReference type="InterPro" id="IPR056227">
    <property type="entry name" value="TMD0_ABC"/>
</dbReference>
<dbReference type="InterPro" id="IPR017871">
    <property type="entry name" value="ABC_transporter-like_CS"/>
</dbReference>
<feature type="transmembrane region" description="Helical" evidence="11">
    <location>
        <begin position="922"/>
        <end position="940"/>
    </location>
</feature>
<comment type="similarity">
    <text evidence="2">Belongs to the ABC transporter superfamily. ABCC family. Conjugate transporter (TC 3.A.1.208) subfamily.</text>
</comment>
<name>A0A673CDZ2_9TELE</name>
<sequence length="1487" mass="166416">MGTHKYCDWNRTWYTANPDLTQCFQNTVLVWVPCIYLWLLAPFYCLHLYCHDHGRIRMSCLCTAKMVLGFMLASFGFVEFFYILLERSQEIQQHMVFLLSPIIRSMTVILALCIIQLERIRGCRSSVFLFLFWVLAVVCSLVPLRAKIQLAMDEVCSKPINQCKRGRNRIIVSYVLINGNLHLGVCSQPCFLHQSVNPCPVKDASFLSKILFWWFTGLVVKGYRTPLAAEDLWTLRQEDTSRKIISELQEDWTAECTKLQRCVVCNCSISPSGRQEKALASGVALGSRLPDQAQLLRKLQKEQSSGFFLLRTLARKFGPYFLTGTLCIIFHDAFMFAIPQVLSLLLSFMKDEDAPLWKGYFYATLMFLLSCLQSLFNHQYMYTCFTVGMRVKTAVMGLVYRKSLVINSSARRTCTVGEIVNLVSADTQKLMDFVVYFNAVWLAPIEIALCLFFLWQHLGPSALAGITTVILIFPLNGFIAKKRSKLQVQMKFMDGRIRLMNEILNGIKILKFYAWEKAFLEQVLGYREKELKALKKSQILYSISIASFNSSSFLIAFAMFGVYVMLDDRNVLDAQKVFVSMALINILKTPLSQLPFAISTTMQAMVSLRRLGKYLCAEELKVDNVSKAPLSSGRKNGTFSWSAESPPCLKRINFHVPRGSLVAVVGHVGSGKSSLLSAMLGETEKRSGSVTVKGSVAYVPQQAWIQNATVQDNIIFGREKLKTWYNRVLEACALLPDLDILPAGDSTEIGEKGLNLSGGQKQRVSLARAVYRKADVYLLDDPLSAVDAHVGQHIFDKVIGPKGVLRDKTRILVTHGMSFLPQADLILVLVDGEITESGSYQELLSRHGAFADFIHTFANTERKESVIQRGNGSFVQKGKSNQCDFCAAGSRRSNARLKDLGKLTQIDKAFTGRVKLEMYKKYFKTIGLALIIPIVFLYGFQQGASLGYNYWLSIWADDPVVNGTQTDTDLKLTVFGALGFVQGIAIFGTTVAISICGIIASRHLHMDLLINVLRSPMSFFESTPSGNLLNRFAKEIDAIDCMVPDGLKMMLSYVFKLMEVCIIVLMATPFAAVIILPLAFLYAFVQSFYVATSCQLRRLEAVSRSPIYTHFNETVQGASVIRAFGEQSRFILQANERVDFNQTSYFPRFVATRWLAVNLEFVGNGVVLAAAILSVMGKNTLSPGIVGLAVSHSLQVTGILSWIVRSWTDVENNIVSVERVNEYADTAKEASWSVEGSSLPLAWPQQGTIEFQDYGLQYRKGLELALKGITLQIHEREKVGIVGRTGAGKSSLALGIFRILEAAKGKIFIDGVNIADIGLHDLRSRITIIPQDPVLFSGSLRMNLDPFDTYTDEEVWSSLELAHLKNFVSNLPNKLNYECSEGGENLSLGQRQLVCLARALLRKTKILVLDEATAAVDLETDTLIQSTIRTQFEDCTVLTIAHRLNTIMDYTRVIVMDRGHISEMDSPANLIAQRGQFYRMCREAGLA</sequence>
<dbReference type="Proteomes" id="UP000472271">
    <property type="component" value="Chromosome 1"/>
</dbReference>
<dbReference type="GO" id="GO:0016020">
    <property type="term" value="C:membrane"/>
    <property type="evidence" value="ECO:0007669"/>
    <property type="project" value="InterPro"/>
</dbReference>
<evidence type="ECO:0000256" key="7">
    <source>
        <dbReference type="ARBA" id="ARBA00022989"/>
    </source>
</evidence>
<gene>
    <name evidence="14" type="primary">abcc6a</name>
</gene>
<evidence type="ECO:0000256" key="4">
    <source>
        <dbReference type="ARBA" id="ARBA00022692"/>
    </source>
</evidence>
<dbReference type="EC" id="7.6.2.3" evidence="9"/>
<dbReference type="Gene3D" id="3.40.50.300">
    <property type="entry name" value="P-loop containing nucleotide triphosphate hydrolases"/>
    <property type="match status" value="2"/>
</dbReference>
<dbReference type="Ensembl" id="ENSSORT00005052163.1">
    <property type="protein sequence ID" value="ENSSORP00005050947.1"/>
    <property type="gene ID" value="ENSSORG00005017917.1"/>
</dbReference>
<feature type="transmembrane region" description="Helical" evidence="11">
    <location>
        <begin position="1057"/>
        <end position="1085"/>
    </location>
</feature>
<dbReference type="GO" id="GO:0016887">
    <property type="term" value="F:ATP hydrolysis activity"/>
    <property type="evidence" value="ECO:0007669"/>
    <property type="project" value="InterPro"/>
</dbReference>
<feature type="transmembrane region" description="Helical" evidence="11">
    <location>
        <begin position="62"/>
        <end position="84"/>
    </location>
</feature>
<dbReference type="PROSITE" id="PS50929">
    <property type="entry name" value="ABC_TM1F"/>
    <property type="match status" value="2"/>
</dbReference>
<feature type="transmembrane region" description="Helical" evidence="11">
    <location>
        <begin position="359"/>
        <end position="376"/>
    </location>
</feature>
<reference evidence="14" key="3">
    <citation type="submission" date="2025-09" db="UniProtKB">
        <authorList>
            <consortium name="Ensembl"/>
        </authorList>
    </citation>
    <scope>IDENTIFICATION</scope>
</reference>
<dbReference type="GO" id="GO:0012505">
    <property type="term" value="C:endomembrane system"/>
    <property type="evidence" value="ECO:0007669"/>
    <property type="project" value="UniProtKB-SubCell"/>
</dbReference>
<evidence type="ECO:0000259" key="12">
    <source>
        <dbReference type="PROSITE" id="PS50893"/>
    </source>
</evidence>
<feature type="domain" description="ABC transporter" evidence="12">
    <location>
        <begin position="1249"/>
        <end position="1483"/>
    </location>
</feature>
<dbReference type="InterPro" id="IPR011527">
    <property type="entry name" value="ABC1_TM_dom"/>
</dbReference>
<keyword evidence="6" id="KW-0067">ATP-binding</keyword>
<dbReference type="CDD" id="cd03244">
    <property type="entry name" value="ABCC_MRP_domain2"/>
    <property type="match status" value="1"/>
</dbReference>
<dbReference type="CDD" id="cd03250">
    <property type="entry name" value="ABCC_MRP_domain1"/>
    <property type="match status" value="1"/>
</dbReference>
<comment type="subcellular location">
    <subcellularLocation>
        <location evidence="1">Membrane</location>
        <topology evidence="1">Multi-pass membrane protein</topology>
    </subcellularLocation>
</comment>
<keyword evidence="8 11" id="KW-0472">Membrane</keyword>
<organism evidence="14 15">
    <name type="scientific">Sphaeramia orbicularis</name>
    <name type="common">orbiculate cardinalfish</name>
    <dbReference type="NCBI Taxonomy" id="375764"/>
    <lineage>
        <taxon>Eukaryota</taxon>
        <taxon>Metazoa</taxon>
        <taxon>Chordata</taxon>
        <taxon>Craniata</taxon>
        <taxon>Vertebrata</taxon>
        <taxon>Euteleostomi</taxon>
        <taxon>Actinopterygii</taxon>
        <taxon>Neopterygii</taxon>
        <taxon>Teleostei</taxon>
        <taxon>Neoteleostei</taxon>
        <taxon>Acanthomorphata</taxon>
        <taxon>Gobiaria</taxon>
        <taxon>Kurtiformes</taxon>
        <taxon>Apogonoidei</taxon>
        <taxon>Apogonidae</taxon>
        <taxon>Apogoninae</taxon>
        <taxon>Sphaeramia</taxon>
    </lineage>
</organism>
<keyword evidence="7 11" id="KW-1133">Transmembrane helix</keyword>
<dbReference type="InterPro" id="IPR036640">
    <property type="entry name" value="ABC1_TM_sf"/>
</dbReference>
<comment type="catalytic activity">
    <reaction evidence="10">
        <text>leukotriene C4(in) + ATP + H2O = leukotriene C4(out) + ADP + phosphate + H(+)</text>
        <dbReference type="Rhea" id="RHEA:38963"/>
        <dbReference type="ChEBI" id="CHEBI:15377"/>
        <dbReference type="ChEBI" id="CHEBI:15378"/>
        <dbReference type="ChEBI" id="CHEBI:30616"/>
        <dbReference type="ChEBI" id="CHEBI:43474"/>
        <dbReference type="ChEBI" id="CHEBI:57973"/>
        <dbReference type="ChEBI" id="CHEBI:456216"/>
    </reaction>
    <physiologicalReaction direction="left-to-right" evidence="10">
        <dbReference type="Rhea" id="RHEA:38964"/>
    </physiologicalReaction>
</comment>
<keyword evidence="4 11" id="KW-0812">Transmembrane</keyword>
<feature type="transmembrane region" description="Helical" evidence="11">
    <location>
        <begin position="433"/>
        <end position="455"/>
    </location>
</feature>
<evidence type="ECO:0000256" key="11">
    <source>
        <dbReference type="SAM" id="Phobius"/>
    </source>
</evidence>
<feature type="transmembrane region" description="Helical" evidence="11">
    <location>
        <begin position="28"/>
        <end position="50"/>
    </location>
</feature>
<keyword evidence="15" id="KW-1185">Reference proteome</keyword>
<dbReference type="GO" id="GO:0005524">
    <property type="term" value="F:ATP binding"/>
    <property type="evidence" value="ECO:0007669"/>
    <property type="project" value="UniProtKB-KW"/>
</dbReference>
<dbReference type="InterPro" id="IPR003593">
    <property type="entry name" value="AAA+_ATPase"/>
</dbReference>
<dbReference type="PROSITE" id="PS00211">
    <property type="entry name" value="ABC_TRANSPORTER_1"/>
    <property type="match status" value="2"/>
</dbReference>
<dbReference type="InterPro" id="IPR027417">
    <property type="entry name" value="P-loop_NTPase"/>
</dbReference>
<evidence type="ECO:0000256" key="8">
    <source>
        <dbReference type="ARBA" id="ARBA00023136"/>
    </source>
</evidence>
<feature type="transmembrane region" description="Helical" evidence="11">
    <location>
        <begin position="96"/>
        <end position="115"/>
    </location>
</feature>
<feature type="transmembrane region" description="Helical" evidence="11">
    <location>
        <begin position="539"/>
        <end position="566"/>
    </location>
</feature>
<keyword evidence="3" id="KW-0813">Transport</keyword>
<evidence type="ECO:0000313" key="14">
    <source>
        <dbReference type="Ensembl" id="ENSSORP00005050947.1"/>
    </source>
</evidence>
<dbReference type="SUPFAM" id="SSF52540">
    <property type="entry name" value="P-loop containing nucleoside triphosphate hydrolases"/>
    <property type="match status" value="2"/>
</dbReference>
<feature type="transmembrane region" description="Helical" evidence="11">
    <location>
        <begin position="320"/>
        <end position="339"/>
    </location>
</feature>
<feature type="domain" description="ABC transporter" evidence="12">
    <location>
        <begin position="620"/>
        <end position="856"/>
    </location>
</feature>
<evidence type="ECO:0000256" key="6">
    <source>
        <dbReference type="ARBA" id="ARBA00022840"/>
    </source>
</evidence>
<dbReference type="InterPro" id="IPR003439">
    <property type="entry name" value="ABC_transporter-like_ATP-bd"/>
</dbReference>
<dbReference type="InterPro" id="IPR050173">
    <property type="entry name" value="ABC_transporter_C-like"/>
</dbReference>
<evidence type="ECO:0000256" key="10">
    <source>
        <dbReference type="ARBA" id="ARBA00047523"/>
    </source>
</evidence>
<evidence type="ECO:0000313" key="15">
    <source>
        <dbReference type="Proteomes" id="UP000472271"/>
    </source>
</evidence>
<evidence type="ECO:0000256" key="3">
    <source>
        <dbReference type="ARBA" id="ARBA00022448"/>
    </source>
</evidence>
<dbReference type="Pfam" id="PF24357">
    <property type="entry name" value="TMD0_ABC"/>
    <property type="match status" value="1"/>
</dbReference>
<feature type="transmembrane region" description="Helical" evidence="11">
    <location>
        <begin position="461"/>
        <end position="480"/>
    </location>
</feature>
<dbReference type="Pfam" id="PF00664">
    <property type="entry name" value="ABC_membrane"/>
    <property type="match status" value="2"/>
</dbReference>
<feature type="transmembrane region" description="Helical" evidence="11">
    <location>
        <begin position="127"/>
        <end position="144"/>
    </location>
</feature>
<dbReference type="PANTHER" id="PTHR24223">
    <property type="entry name" value="ATP-BINDING CASSETTE SUB-FAMILY C"/>
    <property type="match status" value="1"/>
</dbReference>
<dbReference type="SMART" id="SM00382">
    <property type="entry name" value="AAA"/>
    <property type="match status" value="2"/>
</dbReference>
<evidence type="ECO:0000256" key="2">
    <source>
        <dbReference type="ARBA" id="ARBA00009726"/>
    </source>
</evidence>
<dbReference type="PROSITE" id="PS50893">
    <property type="entry name" value="ABC_TRANSPORTER_2"/>
    <property type="match status" value="2"/>
</dbReference>
<proteinExistence type="inferred from homology"/>
<protein>
    <recommendedName>
        <fullName evidence="9">ABC-type glutathione-S-conjugate transporter</fullName>
        <ecNumber evidence="9">7.6.2.3</ecNumber>
    </recommendedName>
</protein>
<evidence type="ECO:0000256" key="1">
    <source>
        <dbReference type="ARBA" id="ARBA00004141"/>
    </source>
</evidence>
<evidence type="ECO:0000256" key="5">
    <source>
        <dbReference type="ARBA" id="ARBA00022741"/>
    </source>
</evidence>
<dbReference type="CDD" id="cd18603">
    <property type="entry name" value="ABC_6TM_MRP1_2_3_6_D2_like"/>
    <property type="match status" value="1"/>
</dbReference>
<evidence type="ECO:0000259" key="13">
    <source>
        <dbReference type="PROSITE" id="PS50929"/>
    </source>
</evidence>
<dbReference type="Gene3D" id="1.20.1560.10">
    <property type="entry name" value="ABC transporter type 1, transmembrane domain"/>
    <property type="match status" value="2"/>
</dbReference>
<feature type="domain" description="ABC transmembrane type-1" evidence="13">
    <location>
        <begin position="934"/>
        <end position="1212"/>
    </location>
</feature>
<dbReference type="GO" id="GO:0015431">
    <property type="term" value="F:ABC-type glutathione S-conjugate transporter activity"/>
    <property type="evidence" value="ECO:0007669"/>
    <property type="project" value="UniProtKB-EC"/>
</dbReference>
<feature type="transmembrane region" description="Helical" evidence="11">
    <location>
        <begin position="578"/>
        <end position="600"/>
    </location>
</feature>
<dbReference type="PANTHER" id="PTHR24223:SF339">
    <property type="entry name" value="ATP-BINDING CASSETTE SUB-FAMILY C MEMBER 6"/>
    <property type="match status" value="1"/>
</dbReference>
<dbReference type="CDD" id="cd18595">
    <property type="entry name" value="ABC_6TM_MRP1_2_3_6_D1_like"/>
    <property type="match status" value="1"/>
</dbReference>
<reference evidence="14" key="2">
    <citation type="submission" date="2025-08" db="UniProtKB">
        <authorList>
            <consortium name="Ensembl"/>
        </authorList>
    </citation>
    <scope>IDENTIFICATION</scope>
</reference>
<keyword evidence="5" id="KW-0547">Nucleotide-binding</keyword>
<dbReference type="SUPFAM" id="SSF90123">
    <property type="entry name" value="ABC transporter transmembrane region"/>
    <property type="match status" value="2"/>
</dbReference>
<evidence type="ECO:0000256" key="9">
    <source>
        <dbReference type="ARBA" id="ARBA00024220"/>
    </source>
</evidence>
<feature type="domain" description="ABC transmembrane type-1" evidence="13">
    <location>
        <begin position="322"/>
        <end position="603"/>
    </location>
</feature>
<accession>A0A673CDZ2</accession>
<feature type="transmembrane region" description="Helical" evidence="11">
    <location>
        <begin position="974"/>
        <end position="1000"/>
    </location>
</feature>